<feature type="region of interest" description="Disordered" evidence="1">
    <location>
        <begin position="1"/>
        <end position="24"/>
    </location>
</feature>
<evidence type="ECO:0000313" key="3">
    <source>
        <dbReference type="EMBL" id="GEL48613.1"/>
    </source>
</evidence>
<feature type="transmembrane region" description="Helical" evidence="2">
    <location>
        <begin position="186"/>
        <end position="204"/>
    </location>
</feature>
<feature type="transmembrane region" description="Helical" evidence="2">
    <location>
        <begin position="124"/>
        <end position="144"/>
    </location>
</feature>
<gene>
    <name evidence="3" type="ORF">CHO01_37290</name>
</gene>
<protein>
    <submittedName>
        <fullName evidence="3">Uncharacterized protein</fullName>
    </submittedName>
</protein>
<proteinExistence type="predicted"/>
<comment type="caution">
    <text evidence="3">The sequence shown here is derived from an EMBL/GenBank/DDBJ whole genome shotgun (WGS) entry which is preliminary data.</text>
</comment>
<evidence type="ECO:0000313" key="4">
    <source>
        <dbReference type="Proteomes" id="UP000321723"/>
    </source>
</evidence>
<feature type="transmembrane region" description="Helical" evidence="2">
    <location>
        <begin position="150"/>
        <end position="174"/>
    </location>
</feature>
<keyword evidence="2" id="KW-1133">Transmembrane helix</keyword>
<dbReference type="Proteomes" id="UP000321723">
    <property type="component" value="Unassembled WGS sequence"/>
</dbReference>
<sequence length="301" mass="32068">MRSGRRAPAPAVPEPAPEPPPGPGAPGWGQVWGVLSGVVAPATLVTALLFYFGYVATRAQFRYFGVDVDTLGYTTQEFVMRAPQSLLVPGLTLLLVTAALVWGDGLVRRWLAHAPAATVRRVRGVAGAVGVLLLTAGVALVALYRPLLDWLPYPLVTSLLLGSGALTVERVLAWRPGATGFRVERVLLLLVVLVATLWATATVAERSGRGSARLLAADLTDLPEVVLDTPGRLFPGDETVREQALPASGSGFAYRYRGLRLLAAGDATLLLVPETWTESGSTFVVPLADVRVKYRFVDDPP</sequence>
<accession>A0A511FHD4</accession>
<evidence type="ECO:0000256" key="1">
    <source>
        <dbReference type="SAM" id="MobiDB-lite"/>
    </source>
</evidence>
<name>A0A511FHD4_9CELL</name>
<feature type="transmembrane region" description="Helical" evidence="2">
    <location>
        <begin position="31"/>
        <end position="54"/>
    </location>
</feature>
<dbReference type="AlphaFoldDB" id="A0A511FHD4"/>
<keyword evidence="2" id="KW-0472">Membrane</keyword>
<keyword evidence="2" id="KW-0812">Transmembrane</keyword>
<evidence type="ECO:0000256" key="2">
    <source>
        <dbReference type="SAM" id="Phobius"/>
    </source>
</evidence>
<feature type="compositionally biased region" description="Pro residues" evidence="1">
    <location>
        <begin position="10"/>
        <end position="24"/>
    </location>
</feature>
<keyword evidence="4" id="KW-1185">Reference proteome</keyword>
<feature type="transmembrane region" description="Helical" evidence="2">
    <location>
        <begin position="86"/>
        <end position="103"/>
    </location>
</feature>
<reference evidence="3 4" key="1">
    <citation type="submission" date="2019-07" db="EMBL/GenBank/DDBJ databases">
        <title>Whole genome shotgun sequence of Cellulomonas hominis NBRC 16055.</title>
        <authorList>
            <person name="Hosoyama A."/>
            <person name="Uohara A."/>
            <person name="Ohji S."/>
            <person name="Ichikawa N."/>
        </authorList>
    </citation>
    <scope>NUCLEOTIDE SEQUENCE [LARGE SCALE GENOMIC DNA]</scope>
    <source>
        <strain evidence="3 4">NBRC 16055</strain>
    </source>
</reference>
<organism evidence="3 4">
    <name type="scientific">Cellulomonas hominis</name>
    <dbReference type="NCBI Taxonomy" id="156981"/>
    <lineage>
        <taxon>Bacteria</taxon>
        <taxon>Bacillati</taxon>
        <taxon>Actinomycetota</taxon>
        <taxon>Actinomycetes</taxon>
        <taxon>Micrococcales</taxon>
        <taxon>Cellulomonadaceae</taxon>
        <taxon>Cellulomonas</taxon>
    </lineage>
</organism>
<dbReference type="EMBL" id="BJVQ01000091">
    <property type="protein sequence ID" value="GEL48613.1"/>
    <property type="molecule type" value="Genomic_DNA"/>
</dbReference>